<comment type="caution">
    <text evidence="1">The sequence shown here is derived from an EMBL/GenBank/DDBJ whole genome shotgun (WGS) entry which is preliminary data.</text>
</comment>
<gene>
    <name evidence="1" type="ORF">PoB_001074000</name>
</gene>
<dbReference type="Gene3D" id="3.30.420.10">
    <property type="entry name" value="Ribonuclease H-like superfamily/Ribonuclease H"/>
    <property type="match status" value="1"/>
</dbReference>
<proteinExistence type="predicted"/>
<dbReference type="InterPro" id="IPR012337">
    <property type="entry name" value="RNaseH-like_sf"/>
</dbReference>
<dbReference type="SUPFAM" id="SSF53098">
    <property type="entry name" value="Ribonuclease H-like"/>
    <property type="match status" value="1"/>
</dbReference>
<organism evidence="1 2">
    <name type="scientific">Plakobranchus ocellatus</name>
    <dbReference type="NCBI Taxonomy" id="259542"/>
    <lineage>
        <taxon>Eukaryota</taxon>
        <taxon>Metazoa</taxon>
        <taxon>Spiralia</taxon>
        <taxon>Lophotrochozoa</taxon>
        <taxon>Mollusca</taxon>
        <taxon>Gastropoda</taxon>
        <taxon>Heterobranchia</taxon>
        <taxon>Euthyneura</taxon>
        <taxon>Panpulmonata</taxon>
        <taxon>Sacoglossa</taxon>
        <taxon>Placobranchoidea</taxon>
        <taxon>Plakobranchidae</taxon>
        <taxon>Plakobranchus</taxon>
    </lineage>
</organism>
<dbReference type="GO" id="GO:0003676">
    <property type="term" value="F:nucleic acid binding"/>
    <property type="evidence" value="ECO:0007669"/>
    <property type="project" value="InterPro"/>
</dbReference>
<dbReference type="EMBL" id="BLXT01001286">
    <property type="protein sequence ID" value="GFN84234.1"/>
    <property type="molecule type" value="Genomic_DNA"/>
</dbReference>
<dbReference type="AlphaFoldDB" id="A0AAV3YP49"/>
<protein>
    <submittedName>
        <fullName evidence="1">Ribonuclease h</fullName>
    </submittedName>
</protein>
<dbReference type="InterPro" id="IPR036397">
    <property type="entry name" value="RNaseH_sf"/>
</dbReference>
<dbReference type="Proteomes" id="UP000735302">
    <property type="component" value="Unassembled WGS sequence"/>
</dbReference>
<sequence>MAVTECLRVINEKQREGATLPGVVIPTDCRALMWALGGSGSEDVGEAALLADYLLKTEGVRTVVQWIPSDVGVLGNEIADGLANDGRSMPQLRKPLTLSDARSVLQRGTARLWSVAQLSNEERFPHFYEAYKAGNYLQSLPRSDAVQIFRERAKHTLLLADRVLPVVFAGNRMPQSGR</sequence>
<evidence type="ECO:0000313" key="1">
    <source>
        <dbReference type="EMBL" id="GFN84234.1"/>
    </source>
</evidence>
<evidence type="ECO:0000313" key="2">
    <source>
        <dbReference type="Proteomes" id="UP000735302"/>
    </source>
</evidence>
<keyword evidence="2" id="KW-1185">Reference proteome</keyword>
<reference evidence="1 2" key="1">
    <citation type="journal article" date="2021" name="Elife">
        <title>Chloroplast acquisition without the gene transfer in kleptoplastic sea slugs, Plakobranchus ocellatus.</title>
        <authorList>
            <person name="Maeda T."/>
            <person name="Takahashi S."/>
            <person name="Yoshida T."/>
            <person name="Shimamura S."/>
            <person name="Takaki Y."/>
            <person name="Nagai Y."/>
            <person name="Toyoda A."/>
            <person name="Suzuki Y."/>
            <person name="Arimoto A."/>
            <person name="Ishii H."/>
            <person name="Satoh N."/>
            <person name="Nishiyama T."/>
            <person name="Hasebe M."/>
            <person name="Maruyama T."/>
            <person name="Minagawa J."/>
            <person name="Obokata J."/>
            <person name="Shigenobu S."/>
        </authorList>
    </citation>
    <scope>NUCLEOTIDE SEQUENCE [LARGE SCALE GENOMIC DNA]</scope>
</reference>
<accession>A0AAV3YP49</accession>
<name>A0AAV3YP49_9GAST</name>